<evidence type="ECO:0000256" key="2">
    <source>
        <dbReference type="ARBA" id="ARBA00022771"/>
    </source>
</evidence>
<dbReference type="AlphaFoldDB" id="A0A6A6UBY7"/>
<gene>
    <name evidence="7" type="ORF">BT63DRAFT_455414</name>
</gene>
<evidence type="ECO:0000256" key="3">
    <source>
        <dbReference type="ARBA" id="ARBA00022833"/>
    </source>
</evidence>
<dbReference type="SUPFAM" id="SSF90209">
    <property type="entry name" value="Ran binding protein zinc finger-like"/>
    <property type="match status" value="1"/>
</dbReference>
<name>A0A6A6UBY7_9PEZI</name>
<dbReference type="SMART" id="SM00547">
    <property type="entry name" value="ZnF_RBZ"/>
    <property type="match status" value="1"/>
</dbReference>
<protein>
    <recommendedName>
        <fullName evidence="6">RanBP2-type domain-containing protein</fullName>
    </recommendedName>
</protein>
<dbReference type="Pfam" id="PF00641">
    <property type="entry name" value="Zn_ribbon_RanBP"/>
    <property type="match status" value="1"/>
</dbReference>
<evidence type="ECO:0000313" key="7">
    <source>
        <dbReference type="EMBL" id="KAF2669430.1"/>
    </source>
</evidence>
<dbReference type="PROSITE" id="PS01358">
    <property type="entry name" value="ZF_RANBP2_1"/>
    <property type="match status" value="1"/>
</dbReference>
<feature type="region of interest" description="Disordered" evidence="5">
    <location>
        <begin position="299"/>
        <end position="330"/>
    </location>
</feature>
<dbReference type="PROSITE" id="PS50199">
    <property type="entry name" value="ZF_RANBP2_2"/>
    <property type="match status" value="1"/>
</dbReference>
<dbReference type="InterPro" id="IPR001876">
    <property type="entry name" value="Znf_RanBP2"/>
</dbReference>
<sequence>MRPRNPPSIKIFTKQDPGRQMDQGLFSSRWAHPGSTFSKKLARDEWICPICQFSNFAHRTQCLNCTASRQKAGATGPSITANTSKATPTANFIPPYANPTLPKQASDLFSSRYAPRYHQPQQPRQIWTRTAPARSSTPQRQDLGLPYEVQHFILEMMRRILEEASFDFASRTIPQVLAEKAWDCSERVELAMWRDTLPEAVPASALVVISGYSFTQALIDAVRLRNVGTHRQLCDNGQLRKMADWSAGLMVMYGDETRRAKFEWLFDELIAWDEGKNAEERRRKLEEALRYISERPLESMDWSPNSESLEEVSTSETNSTYATPEAMDLD</sequence>
<dbReference type="Gene3D" id="4.10.1060.10">
    <property type="entry name" value="Zinc finger, RanBP2-type"/>
    <property type="match status" value="1"/>
</dbReference>
<keyword evidence="2 4" id="KW-0863">Zinc-finger</keyword>
<accession>A0A6A6UBY7</accession>
<keyword evidence="1" id="KW-0479">Metal-binding</keyword>
<dbReference type="OrthoDB" id="5324651at2759"/>
<feature type="region of interest" description="Disordered" evidence="5">
    <location>
        <begin position="120"/>
        <end position="140"/>
    </location>
</feature>
<dbReference type="GO" id="GO:0008270">
    <property type="term" value="F:zinc ion binding"/>
    <property type="evidence" value="ECO:0007669"/>
    <property type="project" value="UniProtKB-KW"/>
</dbReference>
<evidence type="ECO:0000256" key="4">
    <source>
        <dbReference type="PROSITE-ProRule" id="PRU00322"/>
    </source>
</evidence>
<organism evidence="7 8">
    <name type="scientific">Microthyrium microscopicum</name>
    <dbReference type="NCBI Taxonomy" id="703497"/>
    <lineage>
        <taxon>Eukaryota</taxon>
        <taxon>Fungi</taxon>
        <taxon>Dikarya</taxon>
        <taxon>Ascomycota</taxon>
        <taxon>Pezizomycotina</taxon>
        <taxon>Dothideomycetes</taxon>
        <taxon>Dothideomycetes incertae sedis</taxon>
        <taxon>Microthyriales</taxon>
        <taxon>Microthyriaceae</taxon>
        <taxon>Microthyrium</taxon>
    </lineage>
</organism>
<proteinExistence type="predicted"/>
<dbReference type="Proteomes" id="UP000799302">
    <property type="component" value="Unassembled WGS sequence"/>
</dbReference>
<evidence type="ECO:0000313" key="8">
    <source>
        <dbReference type="Proteomes" id="UP000799302"/>
    </source>
</evidence>
<keyword evidence="8" id="KW-1185">Reference proteome</keyword>
<evidence type="ECO:0000259" key="6">
    <source>
        <dbReference type="PROSITE" id="PS50199"/>
    </source>
</evidence>
<dbReference type="InterPro" id="IPR036443">
    <property type="entry name" value="Znf_RanBP2_sf"/>
</dbReference>
<evidence type="ECO:0000256" key="1">
    <source>
        <dbReference type="ARBA" id="ARBA00022723"/>
    </source>
</evidence>
<keyword evidence="3" id="KW-0862">Zinc</keyword>
<feature type="domain" description="RanBP2-type" evidence="6">
    <location>
        <begin position="42"/>
        <end position="71"/>
    </location>
</feature>
<evidence type="ECO:0000256" key="5">
    <source>
        <dbReference type="SAM" id="MobiDB-lite"/>
    </source>
</evidence>
<dbReference type="EMBL" id="MU004235">
    <property type="protein sequence ID" value="KAF2669430.1"/>
    <property type="molecule type" value="Genomic_DNA"/>
</dbReference>
<reference evidence="7" key="1">
    <citation type="journal article" date="2020" name="Stud. Mycol.">
        <title>101 Dothideomycetes genomes: a test case for predicting lifestyles and emergence of pathogens.</title>
        <authorList>
            <person name="Haridas S."/>
            <person name="Albert R."/>
            <person name="Binder M."/>
            <person name="Bloem J."/>
            <person name="Labutti K."/>
            <person name="Salamov A."/>
            <person name="Andreopoulos B."/>
            <person name="Baker S."/>
            <person name="Barry K."/>
            <person name="Bills G."/>
            <person name="Bluhm B."/>
            <person name="Cannon C."/>
            <person name="Castanera R."/>
            <person name="Culley D."/>
            <person name="Daum C."/>
            <person name="Ezra D."/>
            <person name="Gonzalez J."/>
            <person name="Henrissat B."/>
            <person name="Kuo A."/>
            <person name="Liang C."/>
            <person name="Lipzen A."/>
            <person name="Lutzoni F."/>
            <person name="Magnuson J."/>
            <person name="Mondo S."/>
            <person name="Nolan M."/>
            <person name="Ohm R."/>
            <person name="Pangilinan J."/>
            <person name="Park H.-J."/>
            <person name="Ramirez L."/>
            <person name="Alfaro M."/>
            <person name="Sun H."/>
            <person name="Tritt A."/>
            <person name="Yoshinaga Y."/>
            <person name="Zwiers L.-H."/>
            <person name="Turgeon B."/>
            <person name="Goodwin S."/>
            <person name="Spatafora J."/>
            <person name="Crous P."/>
            <person name="Grigoriev I."/>
        </authorList>
    </citation>
    <scope>NUCLEOTIDE SEQUENCE</scope>
    <source>
        <strain evidence="7">CBS 115976</strain>
    </source>
</reference>
<feature type="compositionally biased region" description="Low complexity" evidence="5">
    <location>
        <begin position="311"/>
        <end position="320"/>
    </location>
</feature>